<dbReference type="GO" id="GO:0030295">
    <property type="term" value="F:protein kinase activator activity"/>
    <property type="evidence" value="ECO:0007669"/>
    <property type="project" value="TreeGrafter"/>
</dbReference>
<feature type="transmembrane region" description="Helical" evidence="7">
    <location>
        <begin position="54"/>
        <end position="81"/>
    </location>
</feature>
<dbReference type="PROSITE" id="PS50259">
    <property type="entry name" value="G_PROTEIN_RECEP_F3_4"/>
    <property type="match status" value="1"/>
</dbReference>
<dbReference type="GO" id="GO:0043235">
    <property type="term" value="C:receptor complex"/>
    <property type="evidence" value="ECO:0007669"/>
    <property type="project" value="TreeGrafter"/>
</dbReference>
<feature type="region of interest" description="Disordered" evidence="6">
    <location>
        <begin position="388"/>
        <end position="417"/>
    </location>
</feature>
<name>H2VAC2_TAKRU</name>
<keyword evidence="10" id="KW-1185">Reference proteome</keyword>
<dbReference type="PANTHER" id="PTHR14511:SF15">
    <property type="entry name" value="G-PROTEIN COUPLED RECEPTOR FAMILY C GROUP 5 MEMBER C"/>
    <property type="match status" value="1"/>
</dbReference>
<feature type="transmembrane region" description="Helical" evidence="7">
    <location>
        <begin position="161"/>
        <end position="187"/>
    </location>
</feature>
<feature type="transmembrane region" description="Helical" evidence="7">
    <location>
        <begin position="238"/>
        <end position="256"/>
    </location>
</feature>
<dbReference type="Ensembl" id="ENSTRUT00000046318.3">
    <property type="protein sequence ID" value="ENSTRUP00000046163.3"/>
    <property type="gene ID" value="ENSTRUG00000018020.3"/>
</dbReference>
<evidence type="ECO:0000256" key="1">
    <source>
        <dbReference type="ARBA" id="ARBA00004141"/>
    </source>
</evidence>
<dbReference type="InterPro" id="IPR051753">
    <property type="entry name" value="RA-inducible_GPCR3"/>
</dbReference>
<comment type="subcellular location">
    <subcellularLocation>
        <location evidence="1">Membrane</location>
        <topology evidence="1">Multi-pass membrane protein</topology>
    </subcellularLocation>
</comment>
<reference evidence="9 10" key="1">
    <citation type="journal article" date="2011" name="Genome Biol. Evol.">
        <title>Integration of the genetic map and genome assembly of fugu facilitates insights into distinct features of genome evolution in teleosts and mammals.</title>
        <authorList>
            <person name="Kai W."/>
            <person name="Kikuchi K."/>
            <person name="Tohari S."/>
            <person name="Chew A.K."/>
            <person name="Tay A."/>
            <person name="Fujiwara A."/>
            <person name="Hosoya S."/>
            <person name="Suetake H."/>
            <person name="Naruse K."/>
            <person name="Brenner S."/>
            <person name="Suzuki Y."/>
            <person name="Venkatesh B."/>
        </authorList>
    </citation>
    <scope>NUCLEOTIDE SEQUENCE [LARGE SCALE GENOMIC DNA]</scope>
</reference>
<reference evidence="9" key="3">
    <citation type="submission" date="2025-09" db="UniProtKB">
        <authorList>
            <consortium name="Ensembl"/>
        </authorList>
    </citation>
    <scope>IDENTIFICATION</scope>
</reference>
<dbReference type="InterPro" id="IPR017978">
    <property type="entry name" value="GPCR_3_C"/>
</dbReference>
<keyword evidence="3 7" id="KW-0812">Transmembrane</keyword>
<feature type="transmembrane region" description="Helical" evidence="7">
    <location>
        <begin position="207"/>
        <end position="226"/>
    </location>
</feature>
<dbReference type="InParanoid" id="H2VAC2"/>
<proteinExistence type="inferred from homology"/>
<evidence type="ECO:0000259" key="8">
    <source>
        <dbReference type="PROSITE" id="PS50259"/>
    </source>
</evidence>
<evidence type="ECO:0000256" key="7">
    <source>
        <dbReference type="SAM" id="Phobius"/>
    </source>
</evidence>
<evidence type="ECO:0000256" key="4">
    <source>
        <dbReference type="ARBA" id="ARBA00022989"/>
    </source>
</evidence>
<dbReference type="Proteomes" id="UP000005226">
    <property type="component" value="Chromosome 5"/>
</dbReference>
<dbReference type="AlphaFoldDB" id="H2VAC2"/>
<keyword evidence="5 7" id="KW-0472">Membrane</keyword>
<dbReference type="GO" id="GO:0070062">
    <property type="term" value="C:extracellular exosome"/>
    <property type="evidence" value="ECO:0007669"/>
    <property type="project" value="TreeGrafter"/>
</dbReference>
<comment type="similarity">
    <text evidence="2">Belongs to the G-protein coupled receptor 3 family.</text>
</comment>
<dbReference type="Pfam" id="PF00003">
    <property type="entry name" value="7tm_3"/>
    <property type="match status" value="1"/>
</dbReference>
<evidence type="ECO:0000313" key="9">
    <source>
        <dbReference type="Ensembl" id="ENSTRUP00000046163.3"/>
    </source>
</evidence>
<dbReference type="GO" id="GO:0004930">
    <property type="term" value="F:G protein-coupled receptor activity"/>
    <property type="evidence" value="ECO:0007669"/>
    <property type="project" value="InterPro"/>
</dbReference>
<dbReference type="GeneTree" id="ENSGT00950000182961"/>
<accession>H2VAC2</accession>
<feature type="transmembrane region" description="Helical" evidence="7">
    <location>
        <begin position="276"/>
        <end position="293"/>
    </location>
</feature>
<dbReference type="PANTHER" id="PTHR14511">
    <property type="entry name" value="G PROTEIN COUPLED RECEPTOR, CLASS C, GROUP 5"/>
    <property type="match status" value="1"/>
</dbReference>
<sequence>DTVDVDFEDIWSSDFDLLMVVIGTSFTGTMAGAPEGCGPGVTWVYYNMCDLVTAWGIVAETVAAAGVLACFLLFVILVASLPSVTDKKRKATVALQAGVLTFTLGLFGLTFAFIVGRYSASCAARRFLFGVLFAGCLACLMTHGLWLLLLGRRGQGPKSWVLCLGALALWLVEVIINTEWLIITLVRGPADGVPVPDLPCSIANLDFVASLTYVMVLLLAVVLLAFPSLAHKRWRRDAAFLLTTGISTMAIWVAWILMYTHGNQVVGKASWDDPTLAVAVVTNAWVFLFLYTIPEICLLTKEDPEEEEPQDLDHVYPPRSLIYDSARKEAAAAQQSVYIENKAFSMEEPPAGPTKPVSPYGAYNGQVRGCVYQPTEIALIAKGLTKASDRAIPRARTPTVNPGSGGSLPRSAGPMAS</sequence>
<evidence type="ECO:0000313" key="10">
    <source>
        <dbReference type="Proteomes" id="UP000005226"/>
    </source>
</evidence>
<keyword evidence="4 7" id="KW-1133">Transmembrane helix</keyword>
<feature type="transmembrane region" description="Helical" evidence="7">
    <location>
        <begin position="93"/>
        <end position="115"/>
    </location>
</feature>
<gene>
    <name evidence="9" type="primary">LOC101074313</name>
</gene>
<feature type="domain" description="G-protein coupled receptors family 3 profile" evidence="8">
    <location>
        <begin position="73"/>
        <end position="299"/>
    </location>
</feature>
<evidence type="ECO:0000256" key="2">
    <source>
        <dbReference type="ARBA" id="ARBA00007242"/>
    </source>
</evidence>
<dbReference type="eggNOG" id="ENOG502QQEH">
    <property type="taxonomic scope" value="Eukaryota"/>
</dbReference>
<dbReference type="OMA" id="LACLLMH"/>
<feature type="transmembrane region" description="Helical" evidence="7">
    <location>
        <begin position="127"/>
        <end position="149"/>
    </location>
</feature>
<dbReference type="GO" id="GO:0005886">
    <property type="term" value="C:plasma membrane"/>
    <property type="evidence" value="ECO:0007669"/>
    <property type="project" value="TreeGrafter"/>
</dbReference>
<protein>
    <submittedName>
        <fullName evidence="9">G protein-coupled receptor class C group 5 member C</fullName>
    </submittedName>
</protein>
<evidence type="ECO:0000256" key="6">
    <source>
        <dbReference type="SAM" id="MobiDB-lite"/>
    </source>
</evidence>
<dbReference type="HOGENOM" id="CLU_044162_1_1_1"/>
<evidence type="ECO:0000256" key="5">
    <source>
        <dbReference type="ARBA" id="ARBA00023136"/>
    </source>
</evidence>
<evidence type="ECO:0000256" key="3">
    <source>
        <dbReference type="ARBA" id="ARBA00022692"/>
    </source>
</evidence>
<reference evidence="9" key="2">
    <citation type="submission" date="2025-08" db="UniProtKB">
        <authorList>
            <consortium name="Ensembl"/>
        </authorList>
    </citation>
    <scope>IDENTIFICATION</scope>
</reference>
<organism evidence="9 10">
    <name type="scientific">Takifugu rubripes</name>
    <name type="common">Japanese pufferfish</name>
    <name type="synonym">Fugu rubripes</name>
    <dbReference type="NCBI Taxonomy" id="31033"/>
    <lineage>
        <taxon>Eukaryota</taxon>
        <taxon>Metazoa</taxon>
        <taxon>Chordata</taxon>
        <taxon>Craniata</taxon>
        <taxon>Vertebrata</taxon>
        <taxon>Euteleostomi</taxon>
        <taxon>Actinopterygii</taxon>
        <taxon>Neopterygii</taxon>
        <taxon>Teleostei</taxon>
        <taxon>Neoteleostei</taxon>
        <taxon>Acanthomorphata</taxon>
        <taxon>Eupercaria</taxon>
        <taxon>Tetraodontiformes</taxon>
        <taxon>Tetradontoidea</taxon>
        <taxon>Tetraodontidae</taxon>
        <taxon>Takifugu</taxon>
    </lineage>
</organism>